<dbReference type="Gene3D" id="3.60.21.10">
    <property type="match status" value="1"/>
</dbReference>
<evidence type="ECO:0000259" key="3">
    <source>
        <dbReference type="Pfam" id="PF12850"/>
    </source>
</evidence>
<sequence length="161" mass="17736">MRIGILSDTHDQVARTRRAVSILTAAGAEALIHCGDLTIPEVVDELIGVPSTFVFGNCDYDQADLRRAMKRIGANYLGLGGLITLGDRRIAVTHGHSDAELRRLTDLEPDYLFSGHTHHRRDVREGKTRFINPGALYRASSWTVALLDLAADDLQTLTLTE</sequence>
<evidence type="ECO:0000313" key="4">
    <source>
        <dbReference type="EMBL" id="APW62299.1"/>
    </source>
</evidence>
<protein>
    <recommendedName>
        <fullName evidence="2">Phosphoesterase</fullName>
        <ecNumber evidence="2">3.1.4.-</ecNumber>
    </recommendedName>
</protein>
<name>A0A1U7CTS0_9BACT</name>
<gene>
    <name evidence="4" type="ORF">BSF38_03838</name>
</gene>
<dbReference type="STRING" id="1387353.BSF38_03838"/>
<dbReference type="PANTHER" id="PTHR43165:SF1">
    <property type="entry name" value="PHOSPHODIESTERASE MJ0936"/>
    <property type="match status" value="1"/>
</dbReference>
<dbReference type="Pfam" id="PF12850">
    <property type="entry name" value="Metallophos_2"/>
    <property type="match status" value="1"/>
</dbReference>
<evidence type="ECO:0000256" key="1">
    <source>
        <dbReference type="ARBA" id="ARBA00008950"/>
    </source>
</evidence>
<evidence type="ECO:0000256" key="2">
    <source>
        <dbReference type="RuleBase" id="RU362039"/>
    </source>
</evidence>
<dbReference type="EC" id="3.1.4.-" evidence="2"/>
<dbReference type="OrthoDB" id="9800565at2"/>
<dbReference type="Proteomes" id="UP000186309">
    <property type="component" value="Chromosome"/>
</dbReference>
<keyword evidence="2" id="KW-0479">Metal-binding</keyword>
<comment type="cofactor">
    <cofactor evidence="2">
        <name>a divalent metal cation</name>
        <dbReference type="ChEBI" id="CHEBI:60240"/>
    </cofactor>
</comment>
<dbReference type="AlphaFoldDB" id="A0A1U7CTS0"/>
<dbReference type="EMBL" id="CP019082">
    <property type="protein sequence ID" value="APW62299.1"/>
    <property type="molecule type" value="Genomic_DNA"/>
</dbReference>
<dbReference type="GO" id="GO:0046872">
    <property type="term" value="F:metal ion binding"/>
    <property type="evidence" value="ECO:0007669"/>
    <property type="project" value="UniProtKB-KW"/>
</dbReference>
<dbReference type="SUPFAM" id="SSF56300">
    <property type="entry name" value="Metallo-dependent phosphatases"/>
    <property type="match status" value="1"/>
</dbReference>
<reference evidence="5" key="1">
    <citation type="submission" date="2016-12" db="EMBL/GenBank/DDBJ databases">
        <title>Comparative genomics of four Isosphaeraceae planctomycetes: a common pool of plasmids and glycoside hydrolase genes.</title>
        <authorList>
            <person name="Ivanova A."/>
        </authorList>
    </citation>
    <scope>NUCLEOTIDE SEQUENCE [LARGE SCALE GENOMIC DNA]</scope>
    <source>
        <strain evidence="5">PX4</strain>
    </source>
</reference>
<accession>A0A1U7CTS0</accession>
<dbReference type="KEGG" id="pbor:BSF38_03838"/>
<dbReference type="RefSeq" id="WP_076348300.1">
    <property type="nucleotide sequence ID" value="NZ_CP019082.1"/>
</dbReference>
<dbReference type="GO" id="GO:0016787">
    <property type="term" value="F:hydrolase activity"/>
    <property type="evidence" value="ECO:0007669"/>
    <property type="project" value="UniProtKB-UniRule"/>
</dbReference>
<evidence type="ECO:0000313" key="5">
    <source>
        <dbReference type="Proteomes" id="UP000186309"/>
    </source>
</evidence>
<dbReference type="NCBIfam" id="TIGR00040">
    <property type="entry name" value="yfcE"/>
    <property type="match status" value="1"/>
</dbReference>
<comment type="similarity">
    <text evidence="1 2">Belongs to the metallophosphoesterase superfamily. YfcE family.</text>
</comment>
<keyword evidence="5" id="KW-1185">Reference proteome</keyword>
<organism evidence="4 5">
    <name type="scientific">Paludisphaera borealis</name>
    <dbReference type="NCBI Taxonomy" id="1387353"/>
    <lineage>
        <taxon>Bacteria</taxon>
        <taxon>Pseudomonadati</taxon>
        <taxon>Planctomycetota</taxon>
        <taxon>Planctomycetia</taxon>
        <taxon>Isosphaerales</taxon>
        <taxon>Isosphaeraceae</taxon>
        <taxon>Paludisphaera</taxon>
    </lineage>
</organism>
<feature type="domain" description="Calcineurin-like phosphoesterase" evidence="3">
    <location>
        <begin position="1"/>
        <end position="150"/>
    </location>
</feature>
<dbReference type="PANTHER" id="PTHR43165">
    <property type="entry name" value="METALLOPHOSPHOESTERASE"/>
    <property type="match status" value="1"/>
</dbReference>
<dbReference type="InterPro" id="IPR000979">
    <property type="entry name" value="Phosphodiesterase_MJ0936/Vps29"/>
</dbReference>
<dbReference type="InterPro" id="IPR029052">
    <property type="entry name" value="Metallo-depent_PP-like"/>
</dbReference>
<dbReference type="InterPro" id="IPR053193">
    <property type="entry name" value="MetalloPDE_YfcE-like"/>
</dbReference>
<proteinExistence type="inferred from homology"/>
<dbReference type="InterPro" id="IPR024654">
    <property type="entry name" value="Calcineurin-like_PHP_lpxH"/>
</dbReference>